<dbReference type="Proteomes" id="UP000572817">
    <property type="component" value="Unassembled WGS sequence"/>
</dbReference>
<comment type="caution">
    <text evidence="2">The sequence shown here is derived from an EMBL/GenBank/DDBJ whole genome shotgun (WGS) entry which is preliminary data.</text>
</comment>
<evidence type="ECO:0000313" key="3">
    <source>
        <dbReference type="Proteomes" id="UP000572817"/>
    </source>
</evidence>
<name>A0A8H4IY49_9PEZI</name>
<feature type="domain" description="Aminoglycoside phosphotransferase" evidence="1">
    <location>
        <begin position="103"/>
        <end position="315"/>
    </location>
</feature>
<evidence type="ECO:0000313" key="2">
    <source>
        <dbReference type="EMBL" id="KAF4308449.1"/>
    </source>
</evidence>
<dbReference type="EMBL" id="WWBZ02000022">
    <property type="protein sequence ID" value="KAF4308449.1"/>
    <property type="molecule type" value="Genomic_DNA"/>
</dbReference>
<dbReference type="InterPro" id="IPR002575">
    <property type="entry name" value="Aminoglycoside_PTrfase"/>
</dbReference>
<protein>
    <submittedName>
        <fullName evidence="2">Kinase-like domain protein</fullName>
    </submittedName>
</protein>
<dbReference type="PANTHER" id="PTHR21310:SF37">
    <property type="entry name" value="AMINOGLYCOSIDE PHOSPHOTRANSFERASE DOMAIN-CONTAINING PROTEIN"/>
    <property type="match status" value="1"/>
</dbReference>
<proteinExistence type="predicted"/>
<accession>A0A8H4IY49</accession>
<dbReference type="PANTHER" id="PTHR21310">
    <property type="entry name" value="AMINOGLYCOSIDE PHOSPHOTRANSFERASE-RELATED-RELATED"/>
    <property type="match status" value="1"/>
</dbReference>
<keyword evidence="3" id="KW-1185">Reference proteome</keyword>
<dbReference type="InterPro" id="IPR051678">
    <property type="entry name" value="AGP_Transferase"/>
</dbReference>
<dbReference type="Pfam" id="PF01636">
    <property type="entry name" value="APH"/>
    <property type="match status" value="1"/>
</dbReference>
<organism evidence="2 3">
    <name type="scientific">Botryosphaeria dothidea</name>
    <dbReference type="NCBI Taxonomy" id="55169"/>
    <lineage>
        <taxon>Eukaryota</taxon>
        <taxon>Fungi</taxon>
        <taxon>Dikarya</taxon>
        <taxon>Ascomycota</taxon>
        <taxon>Pezizomycotina</taxon>
        <taxon>Dothideomycetes</taxon>
        <taxon>Dothideomycetes incertae sedis</taxon>
        <taxon>Botryosphaeriales</taxon>
        <taxon>Botryosphaeriaceae</taxon>
        <taxon>Botryosphaeria</taxon>
    </lineage>
</organism>
<sequence length="405" mass="45616">MQIAQQSEKIPSSRWTSYDGWDYNGMKERLETFMARINKSALVTHAEELTGNNVSISEPFSAGQFWCCFELVDADGTLLIARVRLPRHPDSNDRVDEKSELYAIECEVATMEFLGESIEGVPFPRLHAYEGPSSQRAADVGATYMLIEGFFGNTLQDVQFDICVLPVNVQDHIIAQWTRIQAELASFTFPTVGSISRFSKEKGATIDRLCVAKAESFDRCGPFTSSVAYFAAVGRARNLQACRENEEDGGEGDVFSRLGPYVFQDIVNKTALFNGPSNYGPFLFNHMDMGTQNILVDDDFNFLAIIDWEFAQSAPWQVNHFPMPFPLTSSDKEIEDILKDPDDIAYPNVSRQHNTRQMYRRAFERAVGTAVENLDCICVGRTRFKNLRNTGKDRCLSWAGGKSYL</sequence>
<evidence type="ECO:0000259" key="1">
    <source>
        <dbReference type="Pfam" id="PF01636"/>
    </source>
</evidence>
<dbReference type="OrthoDB" id="5327538at2759"/>
<gene>
    <name evidence="2" type="ORF">GTA08_BOTSDO04260</name>
</gene>
<dbReference type="SUPFAM" id="SSF56112">
    <property type="entry name" value="Protein kinase-like (PK-like)"/>
    <property type="match status" value="1"/>
</dbReference>
<reference evidence="2" key="1">
    <citation type="submission" date="2020-04" db="EMBL/GenBank/DDBJ databases">
        <title>Genome Assembly and Annotation of Botryosphaeria dothidea sdau 11-99, a Latent Pathogen of Apple Fruit Ring Rot in China.</title>
        <authorList>
            <person name="Yu C."/>
            <person name="Diao Y."/>
            <person name="Lu Q."/>
            <person name="Zhao J."/>
            <person name="Cui S."/>
            <person name="Peng C."/>
            <person name="He B."/>
            <person name="Liu H."/>
        </authorList>
    </citation>
    <scope>NUCLEOTIDE SEQUENCE [LARGE SCALE GENOMIC DNA]</scope>
    <source>
        <strain evidence="2">Sdau11-99</strain>
    </source>
</reference>
<dbReference type="AlphaFoldDB" id="A0A8H4IY49"/>
<dbReference type="GO" id="GO:0016301">
    <property type="term" value="F:kinase activity"/>
    <property type="evidence" value="ECO:0007669"/>
    <property type="project" value="UniProtKB-KW"/>
</dbReference>
<dbReference type="InterPro" id="IPR011009">
    <property type="entry name" value="Kinase-like_dom_sf"/>
</dbReference>